<dbReference type="PROSITE" id="PS50005">
    <property type="entry name" value="TPR"/>
    <property type="match status" value="1"/>
</dbReference>
<dbReference type="InterPro" id="IPR055217">
    <property type="entry name" value="TPR_EMC2"/>
</dbReference>
<feature type="domain" description="EMC2 TPR-like" evidence="6">
    <location>
        <begin position="82"/>
        <end position="191"/>
    </location>
</feature>
<dbReference type="KEGG" id="soy:115884039"/>
<dbReference type="SMART" id="SM00028">
    <property type="entry name" value="TPR"/>
    <property type="match status" value="3"/>
</dbReference>
<keyword evidence="5" id="KW-0256">Endoplasmic reticulum</keyword>
<accession>A0A6J2Y3S4</accession>
<dbReference type="GeneID" id="115884039"/>
<evidence type="ECO:0000313" key="7">
    <source>
        <dbReference type="Proteomes" id="UP000504635"/>
    </source>
</evidence>
<keyword evidence="5" id="KW-0472">Membrane</keyword>
<protein>
    <recommendedName>
        <fullName evidence="5">ER membrane protein complex subunit 2</fullName>
    </recommendedName>
</protein>
<comment type="function">
    <text evidence="5">Part of the endoplasmic reticulum membrane protein complex (EMC) that enables the energy-independent insertion into endoplasmic reticulum membranes of newly synthesized membrane proteins.</text>
</comment>
<dbReference type="GO" id="GO:0072546">
    <property type="term" value="C:EMC complex"/>
    <property type="evidence" value="ECO:0007669"/>
    <property type="project" value="UniProtKB-UniRule"/>
</dbReference>
<comment type="subcellular location">
    <subcellularLocation>
        <location evidence="5">Endoplasmic reticulum membrane</location>
        <topology evidence="5">Peripheral membrane protein</topology>
        <orientation evidence="5">Cytoplasmic side</orientation>
    </subcellularLocation>
</comment>
<name>A0A6J2Y3S4_SITOR</name>
<evidence type="ECO:0000256" key="3">
    <source>
        <dbReference type="ARBA" id="ARBA00022803"/>
    </source>
</evidence>
<dbReference type="PANTHER" id="PTHR12760">
    <property type="entry name" value="TETRATRICOPEPTIDE REPEAT PROTEIN"/>
    <property type="match status" value="1"/>
</dbReference>
<dbReference type="SUPFAM" id="SSF48452">
    <property type="entry name" value="TPR-like"/>
    <property type="match status" value="1"/>
</dbReference>
<keyword evidence="2" id="KW-0677">Repeat</keyword>
<keyword evidence="7" id="KW-1185">Reference proteome</keyword>
<dbReference type="InterPro" id="IPR039856">
    <property type="entry name" value="EMC2-like"/>
</dbReference>
<proteinExistence type="inferred from homology"/>
<organism evidence="7 8">
    <name type="scientific">Sitophilus oryzae</name>
    <name type="common">Rice weevil</name>
    <name type="synonym">Curculio oryzae</name>
    <dbReference type="NCBI Taxonomy" id="7048"/>
    <lineage>
        <taxon>Eukaryota</taxon>
        <taxon>Metazoa</taxon>
        <taxon>Ecdysozoa</taxon>
        <taxon>Arthropoda</taxon>
        <taxon>Hexapoda</taxon>
        <taxon>Insecta</taxon>
        <taxon>Pterygota</taxon>
        <taxon>Neoptera</taxon>
        <taxon>Endopterygota</taxon>
        <taxon>Coleoptera</taxon>
        <taxon>Polyphaga</taxon>
        <taxon>Cucujiformia</taxon>
        <taxon>Curculionidae</taxon>
        <taxon>Dryophthorinae</taxon>
        <taxon>Sitophilus</taxon>
    </lineage>
</organism>
<sequence>MGVLKADIDQLRKWRENNERKSRETLDIWLDRLWLNIDSLGNEKYLILEQVCIAALDCHVLSVAKTCIENLYKEFPNSLRVKKLEAMHFEANEDFDNALDILNAIIKVDESNSAARKRKVAVFKAQGRIVDAIKELTEYLKIFMADVDAWQELSELYISENDFGKAAFCVEELILHNPHNHLLHQRYADIKYTQGGVENLELAKSYYSQALKMNPKNMRALYGLYLTASSLSTSSKSTTQKKKEATKIVEWSLKQIKNKYADADVMVSALAALEI</sequence>
<dbReference type="InterPro" id="IPR011990">
    <property type="entry name" value="TPR-like_helical_dom_sf"/>
</dbReference>
<gene>
    <name evidence="8" type="primary">LOC115884039</name>
</gene>
<feature type="repeat" description="TPR" evidence="4">
    <location>
        <begin position="147"/>
        <end position="180"/>
    </location>
</feature>
<evidence type="ECO:0000256" key="1">
    <source>
        <dbReference type="ARBA" id="ARBA00010361"/>
    </source>
</evidence>
<evidence type="ECO:0000256" key="2">
    <source>
        <dbReference type="ARBA" id="ARBA00022737"/>
    </source>
</evidence>
<keyword evidence="3 4" id="KW-0802">TPR repeat</keyword>
<dbReference type="InParanoid" id="A0A6J2Y3S4"/>
<evidence type="ECO:0000313" key="8">
    <source>
        <dbReference type="RefSeq" id="XP_030758342.1"/>
    </source>
</evidence>
<reference evidence="8" key="1">
    <citation type="submission" date="2025-08" db="UniProtKB">
        <authorList>
            <consortium name="RefSeq"/>
        </authorList>
    </citation>
    <scope>IDENTIFICATION</scope>
    <source>
        <tissue evidence="8">Gonads</tissue>
    </source>
</reference>
<evidence type="ECO:0000259" key="6">
    <source>
        <dbReference type="Pfam" id="PF22890"/>
    </source>
</evidence>
<dbReference type="InterPro" id="IPR019734">
    <property type="entry name" value="TPR_rpt"/>
</dbReference>
<evidence type="ECO:0000256" key="4">
    <source>
        <dbReference type="PROSITE-ProRule" id="PRU00339"/>
    </source>
</evidence>
<dbReference type="AlphaFoldDB" id="A0A6J2Y3S4"/>
<dbReference type="RefSeq" id="XP_030758342.1">
    <property type="nucleotide sequence ID" value="XM_030902482.1"/>
</dbReference>
<comment type="subunit">
    <text evidence="5">Component of the ER membrane protein complex (EMC).</text>
</comment>
<dbReference type="Proteomes" id="UP000504635">
    <property type="component" value="Unplaced"/>
</dbReference>
<dbReference type="FunFam" id="1.25.40.10:FF:000478">
    <property type="entry name" value="GG16802"/>
    <property type="match status" value="1"/>
</dbReference>
<dbReference type="Gene3D" id="1.25.40.10">
    <property type="entry name" value="Tetratricopeptide repeat domain"/>
    <property type="match status" value="1"/>
</dbReference>
<comment type="similarity">
    <text evidence="1 5">Belongs to the EMC2 family.</text>
</comment>
<dbReference type="FunCoup" id="A0A6J2Y3S4">
    <property type="interactions" value="953"/>
</dbReference>
<dbReference type="Pfam" id="PF13181">
    <property type="entry name" value="TPR_8"/>
    <property type="match status" value="1"/>
</dbReference>
<evidence type="ECO:0000256" key="5">
    <source>
        <dbReference type="RuleBase" id="RU367091"/>
    </source>
</evidence>
<dbReference type="OrthoDB" id="124397at2759"/>
<dbReference type="Pfam" id="PF22890">
    <property type="entry name" value="TPR_EMC2"/>
    <property type="match status" value="1"/>
</dbReference>